<proteinExistence type="predicted"/>
<evidence type="ECO:0000313" key="3">
    <source>
        <dbReference type="Proteomes" id="UP000579523"/>
    </source>
</evidence>
<reference evidence="2 3" key="1">
    <citation type="submission" date="2020-08" db="EMBL/GenBank/DDBJ databases">
        <title>Genomic Encyclopedia of Type Strains, Phase III (KMG-III): the genomes of soil and plant-associated and newly described type strains.</title>
        <authorList>
            <person name="Whitman W."/>
        </authorList>
    </citation>
    <scope>NUCLEOTIDE SEQUENCE [LARGE SCALE GENOMIC DNA]</scope>
    <source>
        <strain evidence="2 3">CECT 3273</strain>
    </source>
</reference>
<dbReference type="EMBL" id="JACHJI010000005">
    <property type="protein sequence ID" value="MBB4899081.1"/>
    <property type="molecule type" value="Genomic_DNA"/>
</dbReference>
<organism evidence="2 3">
    <name type="scientific">Streptomyces griseomycini</name>
    <dbReference type="NCBI Taxonomy" id="66895"/>
    <lineage>
        <taxon>Bacteria</taxon>
        <taxon>Bacillati</taxon>
        <taxon>Actinomycetota</taxon>
        <taxon>Actinomycetes</taxon>
        <taxon>Kitasatosporales</taxon>
        <taxon>Streptomycetaceae</taxon>
        <taxon>Streptomyces</taxon>
    </lineage>
</organism>
<sequence>MTSSITPSCLPGRGSGLRCARRTVRRRRSAEIRFVPGGTRPTVAR</sequence>
<protein>
    <submittedName>
        <fullName evidence="2">Uncharacterized protein</fullName>
    </submittedName>
</protein>
<name>A0A7W7M0P0_9ACTN</name>
<evidence type="ECO:0000256" key="1">
    <source>
        <dbReference type="SAM" id="MobiDB-lite"/>
    </source>
</evidence>
<accession>A0A7W7M0P0</accession>
<gene>
    <name evidence="2" type="ORF">FHS37_003141</name>
</gene>
<evidence type="ECO:0000313" key="2">
    <source>
        <dbReference type="EMBL" id="MBB4899081.1"/>
    </source>
</evidence>
<comment type="caution">
    <text evidence="2">The sequence shown here is derived from an EMBL/GenBank/DDBJ whole genome shotgun (WGS) entry which is preliminary data.</text>
</comment>
<dbReference type="Proteomes" id="UP000579523">
    <property type="component" value="Unassembled WGS sequence"/>
</dbReference>
<feature type="region of interest" description="Disordered" evidence="1">
    <location>
        <begin position="1"/>
        <end position="22"/>
    </location>
</feature>
<dbReference type="AlphaFoldDB" id="A0A7W7M0P0"/>
<keyword evidence="3" id="KW-1185">Reference proteome</keyword>